<dbReference type="PANTHER" id="PTHR43266">
    <property type="entry name" value="MACROLIDE-EFFLUX PROTEIN"/>
    <property type="match status" value="1"/>
</dbReference>
<keyword evidence="3" id="KW-1003">Cell membrane</keyword>
<evidence type="ECO:0000256" key="4">
    <source>
        <dbReference type="ARBA" id="ARBA00022692"/>
    </source>
</evidence>
<feature type="transmembrane region" description="Helical" evidence="7">
    <location>
        <begin position="45"/>
        <end position="66"/>
    </location>
</feature>
<evidence type="ECO:0000256" key="3">
    <source>
        <dbReference type="ARBA" id="ARBA00022475"/>
    </source>
</evidence>
<evidence type="ECO:0000313" key="9">
    <source>
        <dbReference type="Proteomes" id="UP000437736"/>
    </source>
</evidence>
<accession>A0ABW9QPL2</accession>
<proteinExistence type="predicted"/>
<comment type="caution">
    <text evidence="8">The sequence shown here is derived from an EMBL/GenBank/DDBJ whole genome shotgun (WGS) entry which is preliminary data.</text>
</comment>
<evidence type="ECO:0000256" key="7">
    <source>
        <dbReference type="SAM" id="Phobius"/>
    </source>
</evidence>
<keyword evidence="5 7" id="KW-1133">Transmembrane helix</keyword>
<evidence type="ECO:0000256" key="1">
    <source>
        <dbReference type="ARBA" id="ARBA00004651"/>
    </source>
</evidence>
<dbReference type="EMBL" id="WJHE01000095">
    <property type="protein sequence ID" value="MST31552.1"/>
    <property type="molecule type" value="Genomic_DNA"/>
</dbReference>
<evidence type="ECO:0000256" key="6">
    <source>
        <dbReference type="ARBA" id="ARBA00023136"/>
    </source>
</evidence>
<dbReference type="PANTHER" id="PTHR43266:SF2">
    <property type="entry name" value="MAJOR FACILITATOR SUPERFAMILY (MFS) PROFILE DOMAIN-CONTAINING PROTEIN"/>
    <property type="match status" value="1"/>
</dbReference>
<feature type="transmembrane region" description="Helical" evidence="7">
    <location>
        <begin position="139"/>
        <end position="162"/>
    </location>
</feature>
<keyword evidence="2" id="KW-0813">Transport</keyword>
<dbReference type="Pfam" id="PF07690">
    <property type="entry name" value="MFS_1"/>
    <property type="match status" value="1"/>
</dbReference>
<sequence length="194" mass="19559">MRGRFVPARLRLLVAAYGVSLTGSSTLPIALTFTVLERRWPTSDIGLIMVATSLPLVLTLPMAGVAGDRVRRGALMVGADGARFVSQGALGLLLLGARPPFPLVFVLVGAVGVGDALFNPSLSALVPAIAPGEEQRANALLGVTASVATLAGPALGGLLVAAGRPPSWRGHAWAVRGHGGSSWRAAGSGPSSGA</sequence>
<feature type="transmembrane region" description="Helical" evidence="7">
    <location>
        <begin position="12"/>
        <end position="33"/>
    </location>
</feature>
<keyword evidence="4 7" id="KW-0812">Transmembrane</keyword>
<dbReference type="InterPro" id="IPR036259">
    <property type="entry name" value="MFS_trans_sf"/>
</dbReference>
<dbReference type="Gene3D" id="1.20.1250.20">
    <property type="entry name" value="MFS general substrate transporter like domains"/>
    <property type="match status" value="1"/>
</dbReference>
<keyword evidence="9" id="KW-1185">Reference proteome</keyword>
<evidence type="ECO:0000313" key="8">
    <source>
        <dbReference type="EMBL" id="MST31552.1"/>
    </source>
</evidence>
<protein>
    <submittedName>
        <fullName evidence="8">MFS transporter</fullName>
    </submittedName>
</protein>
<evidence type="ECO:0000256" key="5">
    <source>
        <dbReference type="ARBA" id="ARBA00022989"/>
    </source>
</evidence>
<dbReference type="Proteomes" id="UP000437736">
    <property type="component" value="Unassembled WGS sequence"/>
</dbReference>
<reference evidence="8 9" key="1">
    <citation type="submission" date="2019-11" db="EMBL/GenBank/DDBJ databases">
        <title>Acidiferrimicrobium australis gen. nov., sp. nov., an acidophilic and obligately heterotrophic, member of the Actinobacteria that catalyses dissimilatory oxido- reduction of iron isolated from metal-rich acidic water in Chile.</title>
        <authorList>
            <person name="Gonzalez D."/>
            <person name="Huber K."/>
            <person name="Hedrich S."/>
            <person name="Rojas-Villalobos C."/>
            <person name="Quatrini R."/>
            <person name="Dinamarca M.A."/>
            <person name="Schwarz A."/>
            <person name="Canales C."/>
            <person name="Nancucheo I."/>
        </authorList>
    </citation>
    <scope>NUCLEOTIDE SEQUENCE [LARGE SCALE GENOMIC DNA]</scope>
    <source>
        <strain evidence="8 9">USS-CCA1</strain>
    </source>
</reference>
<dbReference type="SUPFAM" id="SSF103473">
    <property type="entry name" value="MFS general substrate transporter"/>
    <property type="match status" value="1"/>
</dbReference>
<dbReference type="InterPro" id="IPR011701">
    <property type="entry name" value="MFS"/>
</dbReference>
<comment type="subcellular location">
    <subcellularLocation>
        <location evidence="1">Cell membrane</location>
        <topology evidence="1">Multi-pass membrane protein</topology>
    </subcellularLocation>
</comment>
<gene>
    <name evidence="8" type="ORF">GHK86_02250</name>
</gene>
<name>A0ABW9QPL2_9ACTN</name>
<evidence type="ECO:0000256" key="2">
    <source>
        <dbReference type="ARBA" id="ARBA00022448"/>
    </source>
</evidence>
<keyword evidence="6 7" id="KW-0472">Membrane</keyword>
<organism evidence="8 9">
    <name type="scientific">Acidiferrimicrobium australe</name>
    <dbReference type="NCBI Taxonomy" id="2664430"/>
    <lineage>
        <taxon>Bacteria</taxon>
        <taxon>Bacillati</taxon>
        <taxon>Actinomycetota</taxon>
        <taxon>Acidimicrobiia</taxon>
        <taxon>Acidimicrobiales</taxon>
        <taxon>Acidimicrobiaceae</taxon>
        <taxon>Acidiferrimicrobium</taxon>
    </lineage>
</organism>